<evidence type="ECO:0000256" key="3">
    <source>
        <dbReference type="ARBA" id="ARBA00023172"/>
    </source>
</evidence>
<keyword evidence="7" id="KW-1185">Reference proteome</keyword>
<keyword evidence="2" id="KW-0238">DNA-binding</keyword>
<name>A0A251PFQ5_PRUPE</name>
<evidence type="ECO:0000259" key="5">
    <source>
        <dbReference type="SMART" id="SM00575"/>
    </source>
</evidence>
<evidence type="ECO:0000256" key="2">
    <source>
        <dbReference type="ARBA" id="ARBA00023125"/>
    </source>
</evidence>
<dbReference type="InterPro" id="IPR004332">
    <property type="entry name" value="Transposase_MuDR"/>
</dbReference>
<accession>A0A251PFQ5</accession>
<organism evidence="6 7">
    <name type="scientific">Prunus persica</name>
    <name type="common">Peach</name>
    <name type="synonym">Amygdalus persica</name>
    <dbReference type="NCBI Taxonomy" id="3760"/>
    <lineage>
        <taxon>Eukaryota</taxon>
        <taxon>Viridiplantae</taxon>
        <taxon>Streptophyta</taxon>
        <taxon>Embryophyta</taxon>
        <taxon>Tracheophyta</taxon>
        <taxon>Spermatophyta</taxon>
        <taxon>Magnoliopsida</taxon>
        <taxon>eudicotyledons</taxon>
        <taxon>Gunneridae</taxon>
        <taxon>Pentapetalae</taxon>
        <taxon>rosids</taxon>
        <taxon>fabids</taxon>
        <taxon>Rosales</taxon>
        <taxon>Rosaceae</taxon>
        <taxon>Amygdaloideae</taxon>
        <taxon>Amygdaleae</taxon>
        <taxon>Prunus</taxon>
    </lineage>
</organism>
<evidence type="ECO:0000256" key="4">
    <source>
        <dbReference type="SAM" id="MobiDB-lite"/>
    </source>
</evidence>
<keyword evidence="1" id="KW-0815">Transposition</keyword>
<protein>
    <recommendedName>
        <fullName evidence="5">Zinc finger PMZ-type domain-containing protein</fullName>
    </recommendedName>
</protein>
<dbReference type="PANTHER" id="PTHR31973:SF199">
    <property type="entry name" value="SWIM-TYPE DOMAIN-CONTAINING PROTEIN"/>
    <property type="match status" value="1"/>
</dbReference>
<reference evidence="6 7" key="1">
    <citation type="journal article" date="2013" name="Nat. Genet.">
        <title>The high-quality draft genome of peach (Prunus persica) identifies unique patterns of genetic diversity, domestication and genome evolution.</title>
        <authorList>
            <consortium name="International Peach Genome Initiative"/>
            <person name="Verde I."/>
            <person name="Abbott A.G."/>
            <person name="Scalabrin S."/>
            <person name="Jung S."/>
            <person name="Shu S."/>
            <person name="Marroni F."/>
            <person name="Zhebentyayeva T."/>
            <person name="Dettori M.T."/>
            <person name="Grimwood J."/>
            <person name="Cattonaro F."/>
            <person name="Zuccolo A."/>
            <person name="Rossini L."/>
            <person name="Jenkins J."/>
            <person name="Vendramin E."/>
            <person name="Meisel L.A."/>
            <person name="Decroocq V."/>
            <person name="Sosinski B."/>
            <person name="Prochnik S."/>
            <person name="Mitros T."/>
            <person name="Policriti A."/>
            <person name="Cipriani G."/>
            <person name="Dondini L."/>
            <person name="Ficklin S."/>
            <person name="Goodstein D.M."/>
            <person name="Xuan P."/>
            <person name="Del Fabbro C."/>
            <person name="Aramini V."/>
            <person name="Copetti D."/>
            <person name="Gonzalez S."/>
            <person name="Horner D.S."/>
            <person name="Falchi R."/>
            <person name="Lucas S."/>
            <person name="Mica E."/>
            <person name="Maldonado J."/>
            <person name="Lazzari B."/>
            <person name="Bielenberg D."/>
            <person name="Pirona R."/>
            <person name="Miculan M."/>
            <person name="Barakat A."/>
            <person name="Testolin R."/>
            <person name="Stella A."/>
            <person name="Tartarini S."/>
            <person name="Tonutti P."/>
            <person name="Arus P."/>
            <person name="Orellana A."/>
            <person name="Wells C."/>
            <person name="Main D."/>
            <person name="Vizzotto G."/>
            <person name="Silva H."/>
            <person name="Salamini F."/>
            <person name="Schmutz J."/>
            <person name="Morgante M."/>
            <person name="Rokhsar D.S."/>
        </authorList>
    </citation>
    <scope>NUCLEOTIDE SEQUENCE [LARGE SCALE GENOMIC DNA]</scope>
    <source>
        <strain evidence="7">cv. Nemared</strain>
    </source>
</reference>
<feature type="region of interest" description="Disordered" evidence="4">
    <location>
        <begin position="897"/>
        <end position="929"/>
    </location>
</feature>
<dbReference type="SMART" id="SM00575">
    <property type="entry name" value="ZnF_PMZ"/>
    <property type="match status" value="1"/>
</dbReference>
<dbReference type="Proteomes" id="UP000006882">
    <property type="component" value="Chromosome G4"/>
</dbReference>
<dbReference type="GO" id="GO:0004803">
    <property type="term" value="F:transposase activity"/>
    <property type="evidence" value="ECO:0007669"/>
    <property type="project" value="InterPro"/>
</dbReference>
<dbReference type="GO" id="GO:0006313">
    <property type="term" value="P:DNA transposition"/>
    <property type="evidence" value="ECO:0007669"/>
    <property type="project" value="InterPro"/>
</dbReference>
<feature type="compositionally biased region" description="Basic residues" evidence="4">
    <location>
        <begin position="950"/>
        <end position="973"/>
    </location>
</feature>
<dbReference type="InterPro" id="IPR001207">
    <property type="entry name" value="Transposase_mutator"/>
</dbReference>
<dbReference type="PANTHER" id="PTHR31973">
    <property type="entry name" value="POLYPROTEIN, PUTATIVE-RELATED"/>
    <property type="match status" value="1"/>
</dbReference>
<keyword evidence="3" id="KW-0233">DNA recombination</keyword>
<evidence type="ECO:0000256" key="1">
    <source>
        <dbReference type="ARBA" id="ARBA00022578"/>
    </source>
</evidence>
<feature type="compositionally biased region" description="Polar residues" evidence="4">
    <location>
        <begin position="1079"/>
        <end position="1099"/>
    </location>
</feature>
<feature type="region of interest" description="Disordered" evidence="4">
    <location>
        <begin position="1076"/>
        <end position="1124"/>
    </location>
</feature>
<dbReference type="GO" id="GO:0003677">
    <property type="term" value="F:DNA binding"/>
    <property type="evidence" value="ECO:0007669"/>
    <property type="project" value="UniProtKB-KW"/>
</dbReference>
<feature type="compositionally biased region" description="Polar residues" evidence="4">
    <location>
        <begin position="1114"/>
        <end position="1124"/>
    </location>
</feature>
<gene>
    <name evidence="6" type="ORF">PRUPE_4G046500</name>
</gene>
<feature type="region of interest" description="Disordered" evidence="4">
    <location>
        <begin position="274"/>
        <end position="293"/>
    </location>
</feature>
<dbReference type="InterPro" id="IPR058594">
    <property type="entry name" value="PB1-like_dom_pln"/>
</dbReference>
<dbReference type="GO" id="GO:0008270">
    <property type="term" value="F:zinc ion binding"/>
    <property type="evidence" value="ECO:0007669"/>
    <property type="project" value="InterPro"/>
</dbReference>
<dbReference type="eggNOG" id="ENOG502QU1T">
    <property type="taxonomic scope" value="Eukaryota"/>
</dbReference>
<dbReference type="InterPro" id="IPR018289">
    <property type="entry name" value="MULE_transposase_dom"/>
</dbReference>
<feature type="domain" description="Zinc finger PMZ-type" evidence="5">
    <location>
        <begin position="754"/>
        <end position="781"/>
    </location>
</feature>
<evidence type="ECO:0000313" key="7">
    <source>
        <dbReference type="Proteomes" id="UP000006882"/>
    </source>
</evidence>
<sequence>MARRRIESDRGSINPDADHMTIEFRYGGNFVHTPRTHYINGMVTYFDNVDVDRLSTLEIKDMIQEFGVQNSKYFYYTLPGHGPADGLYALEKDEHILGFVRSIPRNRHMTVYVEHDSDVHEVIGDLTQPPMSQANIDYGESFNEIHDDLFSQVDENRYGSYSLSNDHLFQEERSALYHGEPQDFYDVPIHTNEYEYDGDGDDKTKGSNYEENDNDGNNSDSEFYDEDNDAMLDDDNFYDDVVDTLETFIGCGKKQKNNWETDIQVEDMNMDEEKYNSDELHSASNSDEEGTTRRYKELNIDTDMDNPQFDVGMKFPSKKVLKQAIQIYGALRSYECKVVKNDKFRLSAKCKEGCKWRLYASLMQGENTYQIKSYTPKHSCSKGFHNKNITSTFLSQRYMSRIKDDPKIKKTTLQSEVHRELGYEVSTDQCYKAKRKAQTLIEGTYAQQYEKLWEYCEEIRQTNNGSSMLMKVDPPHFQRLYVCLDACKKGFIAGCRPLIGVDACHLKGTFQGQLLVSVGIDANDNMYPIAYAVAELESKDSWCWFLQLLIEDLGQVSEYGWTFISDQQKGLDKAFELVVPEASHRWCVRHLYGNFKEKFKGQALKDQLWSAAMSSNEVDFNCEMEKLRGLDEEAYGWLKNRDPNMWARHRFSPRTKCDMLLNNLCECFNSWILAARDKPILTMLEMIRCKIMRRLQVKRDLISKCEGPICPKIQGKLEKNKTLSHRFRPMYCGNGLFQVGDTLVDQHSVNLWTRTCSCRRWELNGIPYMHAVSAIFHNRQEAEQFVDKCYTPEAYLRAYSPVIQPVKSMKYWPTVNQTPVLPPIVKKQPGRPKKRRIIKDSEMEKNKDPTKLGKKGGTKTCTKCWERGHNRTTCKNQPREAPSGVYVDKRWAYKFQDDSHRGGMRNNEMDSSNGSFGENQTPPTQSSNVQQSCGGFFVAQGDVTGEPSRHGLKKNTRPPKWPLKKATKTHKVTVNKSQPRYFNPANFHPPQEIVQPTITTGFRGGTFITPNAPRIPIASQISTRPVVTPSLQARTPMLQTAPKSNMSRPRGVTCITPNLTSTITVPTSLQARPLMPQAASYSHMSRPSMHTTPQSSFRTSKPWKPPSKVACTKKATTSSQKKHI</sequence>
<dbReference type="Pfam" id="PF10551">
    <property type="entry name" value="MULE"/>
    <property type="match status" value="1"/>
</dbReference>
<feature type="region of interest" description="Disordered" evidence="4">
    <location>
        <begin position="192"/>
        <end position="230"/>
    </location>
</feature>
<proteinExistence type="predicted"/>
<dbReference type="InterPro" id="IPR006564">
    <property type="entry name" value="Znf_PMZ"/>
</dbReference>
<dbReference type="Pfam" id="PF03108">
    <property type="entry name" value="DBD_Tnp_Mut"/>
    <property type="match status" value="1"/>
</dbReference>
<dbReference type="Pfam" id="PF26130">
    <property type="entry name" value="PB1-like"/>
    <property type="match status" value="1"/>
</dbReference>
<evidence type="ECO:0000313" key="6">
    <source>
        <dbReference type="EMBL" id="ONI10421.1"/>
    </source>
</evidence>
<feature type="region of interest" description="Disordered" evidence="4">
    <location>
        <begin position="944"/>
        <end position="973"/>
    </location>
</feature>
<feature type="compositionally biased region" description="Polar residues" evidence="4">
    <location>
        <begin position="909"/>
        <end position="929"/>
    </location>
</feature>
<dbReference type="Gramene" id="ONI10421">
    <property type="protein sequence ID" value="ONI10421"/>
    <property type="gene ID" value="PRUPE_4G046500"/>
</dbReference>
<dbReference type="AlphaFoldDB" id="A0A251PFQ5"/>
<dbReference type="EMBL" id="CM007654">
    <property type="protein sequence ID" value="ONI10421.1"/>
    <property type="molecule type" value="Genomic_DNA"/>
</dbReference>
<dbReference type="PROSITE" id="PS01007">
    <property type="entry name" value="TRANSPOSASE_MUTATOR"/>
    <property type="match status" value="1"/>
</dbReference>